<evidence type="ECO:0000313" key="6">
    <source>
        <dbReference type="Proteomes" id="UP001360953"/>
    </source>
</evidence>
<evidence type="ECO:0000313" key="5">
    <source>
        <dbReference type="EMBL" id="KAK7534727.1"/>
    </source>
</evidence>
<dbReference type="Pfam" id="PF07859">
    <property type="entry name" value="Abhydrolase_3"/>
    <property type="match status" value="1"/>
</dbReference>
<comment type="caution">
    <text evidence="5">The sequence shown here is derived from an EMBL/GenBank/DDBJ whole genome shotgun (WGS) entry which is preliminary data.</text>
</comment>
<dbReference type="InterPro" id="IPR013094">
    <property type="entry name" value="AB_hydrolase_3"/>
</dbReference>
<dbReference type="GeneID" id="92033574"/>
<accession>A0ABR1LHP4</accession>
<dbReference type="Gene3D" id="3.40.50.1820">
    <property type="entry name" value="alpha/beta hydrolase"/>
    <property type="match status" value="1"/>
</dbReference>
<reference evidence="5 6" key="1">
    <citation type="submission" date="2024-04" db="EMBL/GenBank/DDBJ databases">
        <title>Phyllosticta paracitricarpa is synonymous to the EU quarantine fungus P. citricarpa based on phylogenomic analyses.</title>
        <authorList>
            <consortium name="Lawrence Berkeley National Laboratory"/>
            <person name="Van ingen-buijs V.A."/>
            <person name="Van westerhoven A.C."/>
            <person name="Haridas S."/>
            <person name="Skiadas P."/>
            <person name="Martin F."/>
            <person name="Groenewald J.Z."/>
            <person name="Crous P.W."/>
            <person name="Seidl M.F."/>
        </authorList>
    </citation>
    <scope>NUCLEOTIDE SEQUENCE [LARGE SCALE GENOMIC DNA]</scope>
    <source>
        <strain evidence="5 6">CPC 17464</strain>
    </source>
</reference>
<feature type="chain" id="PRO_5047207172" evidence="3">
    <location>
        <begin position="20"/>
        <end position="440"/>
    </location>
</feature>
<organism evidence="5 6">
    <name type="scientific">Phyllosticta citribraziliensis</name>
    <dbReference type="NCBI Taxonomy" id="989973"/>
    <lineage>
        <taxon>Eukaryota</taxon>
        <taxon>Fungi</taxon>
        <taxon>Dikarya</taxon>
        <taxon>Ascomycota</taxon>
        <taxon>Pezizomycotina</taxon>
        <taxon>Dothideomycetes</taxon>
        <taxon>Dothideomycetes incertae sedis</taxon>
        <taxon>Botryosphaeriales</taxon>
        <taxon>Phyllostictaceae</taxon>
        <taxon>Phyllosticta</taxon>
    </lineage>
</organism>
<evidence type="ECO:0000256" key="3">
    <source>
        <dbReference type="SAM" id="SignalP"/>
    </source>
</evidence>
<feature type="region of interest" description="Disordered" evidence="2">
    <location>
        <begin position="239"/>
        <end position="262"/>
    </location>
</feature>
<sequence length="440" mass="47269">MFQHACHLRLLQRMPVVMAVAVAIPPLAPGLASRAGRVLSLQVSGRASQVRGVHSVTVPCRSNGAIRLSILPPPSASASASASASSPTLLYLPAGPLLADHAPARPDHDAQTVAALSAASGATVVCVNYRLAEAHRFPTPVHDVLTAWDWVLHNLVDPKSSSARLGVCGELLGANLATTLALTECHDHGPHIAAAAVNNPLVDWILPPDLVRCDDDVDGTHDESDDGFLEQLQDIAGVSLAPGRRRRKQHRRPSWDAHGDNPALPAAAVTRARAAFFHDQDGYFDPFASPIHFLRTPGLAFTAPPKSDDAFASDWDEETTPPSTASPYHGLRATVEPRRRSYRAYPPTAAGLRLPVMSVSAGEASPLRDQAEELVRLVQRSVKHDSGGSRDEALDRCALLLRPGVGHWTGAHRAPDWRREVEALGAWFRDVLAKDDDDKL</sequence>
<dbReference type="GO" id="GO:0016787">
    <property type="term" value="F:hydrolase activity"/>
    <property type="evidence" value="ECO:0007669"/>
    <property type="project" value="UniProtKB-KW"/>
</dbReference>
<dbReference type="SUPFAM" id="SSF53474">
    <property type="entry name" value="alpha/beta-Hydrolases"/>
    <property type="match status" value="1"/>
</dbReference>
<feature type="domain" description="Alpha/beta hydrolase fold-3" evidence="4">
    <location>
        <begin position="108"/>
        <end position="280"/>
    </location>
</feature>
<keyword evidence="3" id="KW-0732">Signal</keyword>
<dbReference type="RefSeq" id="XP_066653452.1">
    <property type="nucleotide sequence ID" value="XM_066800668.1"/>
</dbReference>
<evidence type="ECO:0000256" key="1">
    <source>
        <dbReference type="ARBA" id="ARBA00022801"/>
    </source>
</evidence>
<keyword evidence="6" id="KW-1185">Reference proteome</keyword>
<name>A0ABR1LHP4_9PEZI</name>
<protein>
    <submittedName>
        <fullName evidence="5">Alpha/Beta hydrolase protein</fullName>
    </submittedName>
</protein>
<dbReference type="PANTHER" id="PTHR48081">
    <property type="entry name" value="AB HYDROLASE SUPERFAMILY PROTEIN C4A8.06C"/>
    <property type="match status" value="1"/>
</dbReference>
<dbReference type="Proteomes" id="UP001360953">
    <property type="component" value="Unassembled WGS sequence"/>
</dbReference>
<keyword evidence="1 5" id="KW-0378">Hydrolase</keyword>
<dbReference type="EMBL" id="JBBPEH010000008">
    <property type="protein sequence ID" value="KAK7534727.1"/>
    <property type="molecule type" value="Genomic_DNA"/>
</dbReference>
<feature type="region of interest" description="Disordered" evidence="2">
    <location>
        <begin position="310"/>
        <end position="329"/>
    </location>
</feature>
<evidence type="ECO:0000256" key="2">
    <source>
        <dbReference type="SAM" id="MobiDB-lite"/>
    </source>
</evidence>
<gene>
    <name evidence="5" type="ORF">J3D65DRAFT_628822</name>
</gene>
<dbReference type="InterPro" id="IPR029058">
    <property type="entry name" value="AB_hydrolase_fold"/>
</dbReference>
<dbReference type="PANTHER" id="PTHR48081:SF8">
    <property type="entry name" value="ALPHA_BETA HYDROLASE FOLD-3 DOMAIN-CONTAINING PROTEIN-RELATED"/>
    <property type="match status" value="1"/>
</dbReference>
<feature type="compositionally biased region" description="Basic residues" evidence="2">
    <location>
        <begin position="243"/>
        <end position="252"/>
    </location>
</feature>
<proteinExistence type="predicted"/>
<evidence type="ECO:0000259" key="4">
    <source>
        <dbReference type="Pfam" id="PF07859"/>
    </source>
</evidence>
<feature type="signal peptide" evidence="3">
    <location>
        <begin position="1"/>
        <end position="19"/>
    </location>
</feature>
<dbReference type="InterPro" id="IPR050300">
    <property type="entry name" value="GDXG_lipolytic_enzyme"/>
</dbReference>